<proteinExistence type="predicted"/>
<evidence type="ECO:0000256" key="1">
    <source>
        <dbReference type="SAM" id="Coils"/>
    </source>
</evidence>
<dbReference type="AlphaFoldDB" id="A0A7J7IK26"/>
<feature type="compositionally biased region" description="Polar residues" evidence="2">
    <location>
        <begin position="189"/>
        <end position="207"/>
    </location>
</feature>
<accession>A0A7J7IK26</accession>
<feature type="coiled-coil region" evidence="1">
    <location>
        <begin position="100"/>
        <end position="134"/>
    </location>
</feature>
<reference evidence="3 4" key="1">
    <citation type="journal article" date="2020" name="J. Phycol.">
        <title>Comparative genome analysis reveals Cyanidiococcus gen. nov., a new extremophilic red algal genus sister to Cyanidioschyzon (Cyanidioschyzonaceae, Rhodophyta).</title>
        <authorList>
            <person name="Liu S.-L."/>
            <person name="Chiang Y.-R."/>
            <person name="Yoon H.S."/>
            <person name="Fu H.-Y."/>
        </authorList>
    </citation>
    <scope>NUCLEOTIDE SEQUENCE [LARGE SCALE GENOMIC DNA]</scope>
    <source>
        <strain evidence="3 4">THAL066</strain>
    </source>
</reference>
<dbReference type="OrthoDB" id="515493at2759"/>
<name>A0A7J7IK26_9RHOD</name>
<dbReference type="Proteomes" id="UP000530660">
    <property type="component" value="Unassembled WGS sequence"/>
</dbReference>
<keyword evidence="1" id="KW-0175">Coiled coil</keyword>
<gene>
    <name evidence="3" type="ORF">F1559_003279</name>
</gene>
<feature type="compositionally biased region" description="Basic and acidic residues" evidence="2">
    <location>
        <begin position="211"/>
        <end position="230"/>
    </location>
</feature>
<evidence type="ECO:0000313" key="4">
    <source>
        <dbReference type="Proteomes" id="UP000530660"/>
    </source>
</evidence>
<feature type="region of interest" description="Disordered" evidence="2">
    <location>
        <begin position="189"/>
        <end position="237"/>
    </location>
</feature>
<comment type="caution">
    <text evidence="3">The sequence shown here is derived from an EMBL/GenBank/DDBJ whole genome shotgun (WGS) entry which is preliminary data.</text>
</comment>
<keyword evidence="4" id="KW-1185">Reference proteome</keyword>
<sequence length="237" mass="27311">MEIQRRKRLRERERRESMRTKYNALIELLQQGRRNLMSWDLYRRQRIHATDASARLEGHSDTPVMTDSMVIPSDKDAVLSECMGQLNAFNRLVMGIRDEFETLYTQLDEMRTEKADLRNDKVYLREEVQRLRDEICRVREGALQIFLASRKGDMVADVTLEAALRSRLLDPSDDQLDLLLDTPATAAFSRTGTNTVPTGRQGQSETSIVRAESHGRYSDHGKHPDDRHQGPDYSTCA</sequence>
<evidence type="ECO:0000256" key="2">
    <source>
        <dbReference type="SAM" id="MobiDB-lite"/>
    </source>
</evidence>
<evidence type="ECO:0000313" key="3">
    <source>
        <dbReference type="EMBL" id="KAF6003049.1"/>
    </source>
</evidence>
<organism evidence="3 4">
    <name type="scientific">Cyanidiococcus yangmingshanensis</name>
    <dbReference type="NCBI Taxonomy" id="2690220"/>
    <lineage>
        <taxon>Eukaryota</taxon>
        <taxon>Rhodophyta</taxon>
        <taxon>Bangiophyceae</taxon>
        <taxon>Cyanidiales</taxon>
        <taxon>Cyanidiaceae</taxon>
        <taxon>Cyanidiococcus</taxon>
    </lineage>
</organism>
<dbReference type="EMBL" id="VWRR01000008">
    <property type="protein sequence ID" value="KAF6003049.1"/>
    <property type="molecule type" value="Genomic_DNA"/>
</dbReference>
<protein>
    <submittedName>
        <fullName evidence="3">Uncharacterized protein</fullName>
    </submittedName>
</protein>